<dbReference type="GO" id="GO:0006397">
    <property type="term" value="P:mRNA processing"/>
    <property type="evidence" value="ECO:0007669"/>
    <property type="project" value="UniProtKB-KW"/>
</dbReference>
<dbReference type="GO" id="GO:0031123">
    <property type="term" value="P:RNA 3'-end processing"/>
    <property type="evidence" value="ECO:0007669"/>
    <property type="project" value="UniProtKB-ARBA"/>
</dbReference>
<dbReference type="Gene3D" id="1.10.150.910">
    <property type="match status" value="1"/>
</dbReference>
<dbReference type="PANTHER" id="PTHR10644">
    <property type="entry name" value="DNA REPAIR/RNA PROCESSING CPSF FAMILY"/>
    <property type="match status" value="1"/>
</dbReference>
<evidence type="ECO:0000256" key="10">
    <source>
        <dbReference type="SAM" id="MobiDB-lite"/>
    </source>
</evidence>
<evidence type="ECO:0000256" key="7">
    <source>
        <dbReference type="ARBA" id="ARBA00054911"/>
    </source>
</evidence>
<feature type="domain" description="RSE1/DDB1/CPSF1 second beta-propeller" evidence="13">
    <location>
        <begin position="522"/>
        <end position="866"/>
    </location>
</feature>
<dbReference type="FunFam" id="2.130.10.10:FF:001659">
    <property type="entry name" value="Cleavage and polyadenylation specific factor 1, 160kDa (Predicted), isoform CRA_a"/>
    <property type="match status" value="1"/>
</dbReference>
<evidence type="ECO:0000259" key="13">
    <source>
        <dbReference type="Pfam" id="PF23726"/>
    </source>
</evidence>
<feature type="compositionally biased region" description="Basic and acidic residues" evidence="10">
    <location>
        <begin position="544"/>
        <end position="561"/>
    </location>
</feature>
<evidence type="ECO:0000256" key="5">
    <source>
        <dbReference type="ARBA" id="ARBA00023242"/>
    </source>
</evidence>
<dbReference type="InterPro" id="IPR004871">
    <property type="entry name" value="RSE1/DDB1/CPSF1_C"/>
</dbReference>
<organism evidence="14 15">
    <name type="scientific">Chelydra serpentina</name>
    <name type="common">Snapping turtle</name>
    <name type="synonym">Testudo serpentina</name>
    <dbReference type="NCBI Taxonomy" id="8475"/>
    <lineage>
        <taxon>Eukaryota</taxon>
        <taxon>Metazoa</taxon>
        <taxon>Chordata</taxon>
        <taxon>Craniata</taxon>
        <taxon>Vertebrata</taxon>
        <taxon>Euteleostomi</taxon>
        <taxon>Archelosauria</taxon>
        <taxon>Testudinata</taxon>
        <taxon>Testudines</taxon>
        <taxon>Cryptodira</taxon>
        <taxon>Durocryptodira</taxon>
        <taxon>Americhelydia</taxon>
        <taxon>Chelydroidea</taxon>
        <taxon>Chelydridae</taxon>
        <taxon>Chelydra</taxon>
    </lineage>
</organism>
<reference evidence="14" key="1">
    <citation type="submission" date="2025-08" db="UniProtKB">
        <authorList>
            <consortium name="Ensembl"/>
        </authorList>
    </citation>
    <scope>IDENTIFICATION</scope>
</reference>
<evidence type="ECO:0000256" key="1">
    <source>
        <dbReference type="ARBA" id="ARBA00004642"/>
    </source>
</evidence>
<dbReference type="Gene3D" id="2.130.10.10">
    <property type="entry name" value="YVTN repeat-like/Quinoprotein amine dehydrogenase"/>
    <property type="match status" value="4"/>
</dbReference>
<dbReference type="InterPro" id="IPR015943">
    <property type="entry name" value="WD40/YVTN_repeat-like_dom_sf"/>
</dbReference>
<protein>
    <recommendedName>
        <fullName evidence="8">Cleavage and polyadenylation specificity factor subunit 1</fullName>
    </recommendedName>
    <alternativeName>
        <fullName evidence="9">Cleavage and polyadenylation specificity factor 160 kDa subunit</fullName>
    </alternativeName>
</protein>
<evidence type="ECO:0000256" key="8">
    <source>
        <dbReference type="ARBA" id="ARBA00068483"/>
    </source>
</evidence>
<evidence type="ECO:0000256" key="4">
    <source>
        <dbReference type="ARBA" id="ARBA00022884"/>
    </source>
</evidence>
<dbReference type="InterPro" id="IPR058543">
    <property type="entry name" value="Beta-prop_RSE1/DDB1/CPSF1_2nd"/>
</dbReference>
<feature type="domain" description="RSE1/DDB1/CPSF1 first beta-propeller" evidence="12">
    <location>
        <begin position="14"/>
        <end position="408"/>
    </location>
</feature>
<dbReference type="FunFam" id="2.130.10.10:FF:000544">
    <property type="entry name" value="cleavage and polyadenylation specificity factor subunit 1"/>
    <property type="match status" value="1"/>
</dbReference>
<dbReference type="InterPro" id="IPR018846">
    <property type="entry name" value="Beta-prop_RSE1/DDB1/CPSF1_1st"/>
</dbReference>
<dbReference type="FunFam" id="2.130.10.10:FF:000118">
    <property type="entry name" value="Cleavage and polyadenylation specificity factor subunit 1"/>
    <property type="match status" value="1"/>
</dbReference>
<comment type="function">
    <text evidence="7">Component of the cleavage and polyadenylation specificity factor (CPSF) complex that plays a key role in pre-mRNA 3'-end formation, recognizing the AAUAAA signal sequence and interacting with poly(A) polymerase and other factors to bring about cleavage and poly(A) addition. This subunit is involved in the RNA recognition step of the polyadenylation reaction. May play a role in eye morphogenesis and the development of retinal ganglion cell projections to the midbrain.</text>
</comment>
<dbReference type="InterPro" id="IPR050358">
    <property type="entry name" value="RSE1/DDB1/CFT1"/>
</dbReference>
<evidence type="ECO:0000313" key="14">
    <source>
        <dbReference type="Ensembl" id="ENSCSRP00000006497.1"/>
    </source>
</evidence>
<dbReference type="FunFam" id="2.130.10.10:FF:002223">
    <property type="entry name" value="Cleavage and polyadenylation specific factor 1"/>
    <property type="match status" value="1"/>
</dbReference>
<dbReference type="FunFam" id="1.10.150.910:FF:000005">
    <property type="entry name" value="Cleavage and polyadenylation specific factor 1"/>
    <property type="match status" value="1"/>
</dbReference>
<evidence type="ECO:0000256" key="6">
    <source>
        <dbReference type="ARBA" id="ARBA00038446"/>
    </source>
</evidence>
<dbReference type="GO" id="GO:0003723">
    <property type="term" value="F:RNA binding"/>
    <property type="evidence" value="ECO:0007669"/>
    <property type="project" value="UniProtKB-KW"/>
</dbReference>
<dbReference type="Proteomes" id="UP000694403">
    <property type="component" value="Unplaced"/>
</dbReference>
<feature type="domain" description="RSE1/DDB1/CPSF1 C-terminal" evidence="11">
    <location>
        <begin position="1042"/>
        <end position="1260"/>
    </location>
</feature>
<feature type="region of interest" description="Disordered" evidence="10">
    <location>
        <begin position="408"/>
        <end position="441"/>
    </location>
</feature>
<evidence type="ECO:0000259" key="12">
    <source>
        <dbReference type="Pfam" id="PF10433"/>
    </source>
</evidence>
<dbReference type="Ensembl" id="ENSCSRT00000006705.1">
    <property type="protein sequence ID" value="ENSCSRP00000006497.1"/>
    <property type="gene ID" value="ENSCSRG00000004195.1"/>
</dbReference>
<name>A0A8C3RXI3_CHESE</name>
<accession>A0A8C3RXI3</accession>
<feature type="compositionally biased region" description="Basic and acidic residues" evidence="10">
    <location>
        <begin position="413"/>
        <end position="423"/>
    </location>
</feature>
<comment type="subcellular location">
    <subcellularLocation>
        <location evidence="1">Nucleus</location>
        <location evidence="1">Nucleoplasm</location>
    </subcellularLocation>
</comment>
<keyword evidence="2" id="KW-0597">Phosphoprotein</keyword>
<comment type="similarity">
    <text evidence="6">Belongs to the CPSF1 family.</text>
</comment>
<evidence type="ECO:0000256" key="9">
    <source>
        <dbReference type="ARBA" id="ARBA00075495"/>
    </source>
</evidence>
<dbReference type="Pfam" id="PF10433">
    <property type="entry name" value="Beta-prop_RSE1_1st"/>
    <property type="match status" value="1"/>
</dbReference>
<keyword evidence="15" id="KW-1185">Reference proteome</keyword>
<dbReference type="Pfam" id="PF23726">
    <property type="entry name" value="Beta-prop_RSE1_2nd"/>
    <property type="match status" value="1"/>
</dbReference>
<sequence length="1295" mass="144935">MYAVYRQAHPPTGVEFSMYCNFFSNTERNLVVAGTSQLYVYRLNHDSEVSCPLAKPSSTREGKGHKEKLELVASFSFFGNVMSMASVQLAGAKRDALLLSFKDAKLSVVEYDAGTHDLKTLSLHYFEEPELKDGFVQNVHIPKVRVDPDGRCAVMLIYGTRLVVLPFRRETLTDEHEGVMGEGQKSSFLPSYIIDVRELDEKLLNIIDMQFLYGYYEPTLLILFEPNQTWPGRVAVRQDTCSIVTISLNIMQKVHPVIWSLSNLPFDCTQALAVPKPIGGVVIFAVNSLLYLNQSVPPYGVSLNSLTTGTTVFPLRIQDGVKVTLDCAQAAFISYDKMVISLKGGEIYVLTLITDGMRSVRSFHFDKAAASVLTTCMITMEPGYLFLGSRLGNSLLLKYTEKLQEPPVNVVKDPADKQDEPPVKKKRSESSGNWAGGKSAPQDEVDEIEVYGSEAQSGTQLATYSFEVCDSILNIGPCANAAMGEPAFLSEENNPEPDLEIVVCSGYGKNGALSVLQKSIRPQVVTTFLLPGCYDMWTVISPQKKEEDESAKGESAEKEPGLPEPEDDGKRHGFLILSREDSTMILQTGHEIMELDTSGFATQGPTVFAGNIGENRYIVQVSPLGIRLLEGVNQLHFIPVDLGSPIVHCAVADPYVVIMSAEGQVTMFVLKSDTYGGRTHRLTLQKPQLHHQSKVIALCVYRDVRGMFTTESRTTSSRDELSMRSHSEVETVIQDISNTVDDEEEMLYGDSSSLFSPSKEEPRRSSLPLADRDPHQYKVEPTHWCVLVRENGAMEIYQLPDWRLVFLVKNFPMGQRVLVDSSFGQPAAQGDAKKEEVTRQGEMPLVKEVLLVALGNRQSRPYLLVSAHAAPGAVPLPGQASLRGGCRAGRRWLLTAGELRISVLPAYLSYDAPWPVRKIPLRCTTHYVAYHVESKVYAVATSVVNACTRIPRMTGEEKEFESIERDERYIHPQQEAFSIQLISPVSWETIPNTRIELEEWEHVTCMKTVSLKSEETVSGLKGYIAAGTCLMQGEEVTCRGRIFLWSLKDNDLTGMAFIDTQLYIHQMISVKNFILAADVMKSISLLRYQEESKTLSLVSRDAKPLEVYSVDFMVDTDQLGFLVSDRDRNLMVYMYLPEAKESFGGMRLLRRADFHVGAHVNTFWRTPCRWATDGVTKKSSAWESKHITWFATLDGGIGLLLPMLEKTYRRLLMLQNALTTMLSHHAGLNPRAFRMLHVDRRILQNAVRNILDGELLTRYLYLSAMERNELAKKIGTTPDMILEDLLEIDRVTAHF</sequence>
<evidence type="ECO:0000313" key="15">
    <source>
        <dbReference type="Proteomes" id="UP000694403"/>
    </source>
</evidence>
<dbReference type="Pfam" id="PF03178">
    <property type="entry name" value="CPSF_A"/>
    <property type="match status" value="1"/>
</dbReference>
<evidence type="ECO:0000256" key="3">
    <source>
        <dbReference type="ARBA" id="ARBA00022664"/>
    </source>
</evidence>
<proteinExistence type="inferred from homology"/>
<keyword evidence="3" id="KW-0507">mRNA processing</keyword>
<keyword evidence="4" id="KW-0694">RNA-binding</keyword>
<dbReference type="GO" id="GO:0005654">
    <property type="term" value="C:nucleoplasm"/>
    <property type="evidence" value="ECO:0007669"/>
    <property type="project" value="UniProtKB-SubCell"/>
</dbReference>
<evidence type="ECO:0000256" key="2">
    <source>
        <dbReference type="ARBA" id="ARBA00022553"/>
    </source>
</evidence>
<feature type="region of interest" description="Disordered" evidence="10">
    <location>
        <begin position="544"/>
        <end position="571"/>
    </location>
</feature>
<feature type="compositionally biased region" description="Basic and acidic residues" evidence="10">
    <location>
        <begin position="758"/>
        <end position="773"/>
    </location>
</feature>
<feature type="region of interest" description="Disordered" evidence="10">
    <location>
        <begin position="750"/>
        <end position="773"/>
    </location>
</feature>
<reference evidence="14" key="2">
    <citation type="submission" date="2025-09" db="UniProtKB">
        <authorList>
            <consortium name="Ensembl"/>
        </authorList>
    </citation>
    <scope>IDENTIFICATION</scope>
</reference>
<keyword evidence="5" id="KW-0539">Nucleus</keyword>
<evidence type="ECO:0000259" key="11">
    <source>
        <dbReference type="Pfam" id="PF03178"/>
    </source>
</evidence>